<keyword evidence="2" id="KW-1185">Reference proteome</keyword>
<name>A0ACB9EKN7_ARCLA</name>
<evidence type="ECO:0000313" key="2">
    <source>
        <dbReference type="Proteomes" id="UP001055879"/>
    </source>
</evidence>
<dbReference type="EMBL" id="CM042048">
    <property type="protein sequence ID" value="KAI3759200.1"/>
    <property type="molecule type" value="Genomic_DNA"/>
</dbReference>
<accession>A0ACB9EKN7</accession>
<reference evidence="1 2" key="2">
    <citation type="journal article" date="2022" name="Mol. Ecol. Resour.">
        <title>The genomes of chicory, endive, great burdock and yacon provide insights into Asteraceae paleo-polyploidization history and plant inulin production.</title>
        <authorList>
            <person name="Fan W."/>
            <person name="Wang S."/>
            <person name="Wang H."/>
            <person name="Wang A."/>
            <person name="Jiang F."/>
            <person name="Liu H."/>
            <person name="Zhao H."/>
            <person name="Xu D."/>
            <person name="Zhang Y."/>
        </authorList>
    </citation>
    <scope>NUCLEOTIDE SEQUENCE [LARGE SCALE GENOMIC DNA]</scope>
    <source>
        <strain evidence="2">cv. Niubang</strain>
    </source>
</reference>
<organism evidence="1 2">
    <name type="scientific">Arctium lappa</name>
    <name type="common">Greater burdock</name>
    <name type="synonym">Lappa major</name>
    <dbReference type="NCBI Taxonomy" id="4217"/>
    <lineage>
        <taxon>Eukaryota</taxon>
        <taxon>Viridiplantae</taxon>
        <taxon>Streptophyta</taxon>
        <taxon>Embryophyta</taxon>
        <taxon>Tracheophyta</taxon>
        <taxon>Spermatophyta</taxon>
        <taxon>Magnoliopsida</taxon>
        <taxon>eudicotyledons</taxon>
        <taxon>Gunneridae</taxon>
        <taxon>Pentapetalae</taxon>
        <taxon>asterids</taxon>
        <taxon>campanulids</taxon>
        <taxon>Asterales</taxon>
        <taxon>Asteraceae</taxon>
        <taxon>Carduoideae</taxon>
        <taxon>Cardueae</taxon>
        <taxon>Arctiinae</taxon>
        <taxon>Arctium</taxon>
    </lineage>
</organism>
<gene>
    <name evidence="1" type="ORF">L6452_06819</name>
</gene>
<evidence type="ECO:0000313" key="1">
    <source>
        <dbReference type="EMBL" id="KAI3759200.1"/>
    </source>
</evidence>
<sequence>MSYGLWLDCRFCLISSGDIMKMEKWIGSDFFLFLFAKETLVCCCFGCTLWEEECAGLATCVMDPKMWI</sequence>
<reference evidence="2" key="1">
    <citation type="journal article" date="2022" name="Mol. Ecol. Resour.">
        <title>The genomes of chicory, endive, great burdock and yacon provide insights into Asteraceae palaeo-polyploidization history and plant inulin production.</title>
        <authorList>
            <person name="Fan W."/>
            <person name="Wang S."/>
            <person name="Wang H."/>
            <person name="Wang A."/>
            <person name="Jiang F."/>
            <person name="Liu H."/>
            <person name="Zhao H."/>
            <person name="Xu D."/>
            <person name="Zhang Y."/>
        </authorList>
    </citation>
    <scope>NUCLEOTIDE SEQUENCE [LARGE SCALE GENOMIC DNA]</scope>
    <source>
        <strain evidence="2">cv. Niubang</strain>
    </source>
</reference>
<proteinExistence type="predicted"/>
<dbReference type="Proteomes" id="UP001055879">
    <property type="component" value="Linkage Group LG02"/>
</dbReference>
<comment type="caution">
    <text evidence="1">The sequence shown here is derived from an EMBL/GenBank/DDBJ whole genome shotgun (WGS) entry which is preliminary data.</text>
</comment>
<protein>
    <submittedName>
        <fullName evidence="1">Uncharacterized protein</fullName>
    </submittedName>
</protein>